<accession>A0A0J6IHF6</accession>
<dbReference type="EMBL" id="DS268113">
    <property type="protein sequence ID" value="KMM71257.1"/>
    <property type="molecule type" value="Genomic_DNA"/>
</dbReference>
<protein>
    <submittedName>
        <fullName evidence="1">Uncharacterized protein</fullName>
    </submittedName>
</protein>
<reference evidence="2" key="3">
    <citation type="journal article" date="2010" name="Genome Res.">
        <title>Population genomic sequencing of Coccidioides fungi reveals recent hybridization and transposon control.</title>
        <authorList>
            <person name="Neafsey D.E."/>
            <person name="Barker B.M."/>
            <person name="Sharpton T.J."/>
            <person name="Stajich J.E."/>
            <person name="Park D.J."/>
            <person name="Whiston E."/>
            <person name="Hung C.-Y."/>
            <person name="McMahan C."/>
            <person name="White J."/>
            <person name="Sykes S."/>
            <person name="Heiman D."/>
            <person name="Young S."/>
            <person name="Zeng Q."/>
            <person name="Abouelleil A."/>
            <person name="Aftuck L."/>
            <person name="Bessette D."/>
            <person name="Brown A."/>
            <person name="FitzGerald M."/>
            <person name="Lui A."/>
            <person name="Macdonald J.P."/>
            <person name="Priest M."/>
            <person name="Orbach M.J."/>
            <person name="Galgiani J.N."/>
            <person name="Kirkland T.N."/>
            <person name="Cole G.T."/>
            <person name="Birren B.W."/>
            <person name="Henn M.R."/>
            <person name="Taylor J.W."/>
            <person name="Rounsley S.D."/>
        </authorList>
    </citation>
    <scope>NUCLEOTIDE SEQUENCE [LARGE SCALE GENOMIC DNA]</scope>
    <source>
        <strain evidence="2">RMSCC 3488</strain>
    </source>
</reference>
<reference evidence="2" key="2">
    <citation type="journal article" date="2009" name="Genome Res.">
        <title>Comparative genomic analyses of the human fungal pathogens Coccidioides and their relatives.</title>
        <authorList>
            <person name="Sharpton T.J."/>
            <person name="Stajich J.E."/>
            <person name="Rounsley S.D."/>
            <person name="Gardner M.J."/>
            <person name="Wortman J.R."/>
            <person name="Jordar V.S."/>
            <person name="Maiti R."/>
            <person name="Kodira C.D."/>
            <person name="Neafsey D.E."/>
            <person name="Zeng Q."/>
            <person name="Hung C.-Y."/>
            <person name="McMahan C."/>
            <person name="Muszewska A."/>
            <person name="Grynberg M."/>
            <person name="Mandel M.A."/>
            <person name="Kellner E.M."/>
            <person name="Barker B.M."/>
            <person name="Galgiani J.N."/>
            <person name="Orbach M.J."/>
            <person name="Kirkland T.N."/>
            <person name="Cole G.T."/>
            <person name="Henn M.R."/>
            <person name="Birren B.W."/>
            <person name="Taylor J.W."/>
        </authorList>
    </citation>
    <scope>NUCLEOTIDE SEQUENCE [LARGE SCALE GENOMIC DNA]</scope>
    <source>
        <strain evidence="2">RMSCC 3488</strain>
    </source>
</reference>
<gene>
    <name evidence="1" type="ORF">CPAG_07564</name>
</gene>
<organism evidence="1 2">
    <name type="scientific">Coccidioides posadasii RMSCC 3488</name>
    <dbReference type="NCBI Taxonomy" id="454284"/>
    <lineage>
        <taxon>Eukaryota</taxon>
        <taxon>Fungi</taxon>
        <taxon>Dikarya</taxon>
        <taxon>Ascomycota</taxon>
        <taxon>Pezizomycotina</taxon>
        <taxon>Eurotiomycetes</taxon>
        <taxon>Eurotiomycetidae</taxon>
        <taxon>Onygenales</taxon>
        <taxon>Onygenaceae</taxon>
        <taxon>Coccidioides</taxon>
    </lineage>
</organism>
<reference evidence="1 2" key="1">
    <citation type="submission" date="2007-06" db="EMBL/GenBank/DDBJ databases">
        <title>The Genome Sequence of Coccidioides posadasii RMSCC_3488.</title>
        <authorList>
            <consortium name="Coccidioides Genome Resources Consortium"/>
            <consortium name="The Broad Institute Genome Sequencing Platform"/>
            <person name="Henn M.R."/>
            <person name="Sykes S."/>
            <person name="Young S."/>
            <person name="Jaffe D."/>
            <person name="Berlin A."/>
            <person name="Alvarez P."/>
            <person name="Butler J."/>
            <person name="Gnerre S."/>
            <person name="Grabherr M."/>
            <person name="Mauceli E."/>
            <person name="Brockman W."/>
            <person name="Kodira C."/>
            <person name="Alvarado L."/>
            <person name="Zeng Q."/>
            <person name="Crawford M."/>
            <person name="Antoine C."/>
            <person name="Devon K."/>
            <person name="Galgiani J."/>
            <person name="Orsborn K."/>
            <person name="Lewis M.L."/>
            <person name="Nusbaum C."/>
            <person name="Galagan J."/>
            <person name="Birren B."/>
        </authorList>
    </citation>
    <scope>NUCLEOTIDE SEQUENCE [LARGE SCALE GENOMIC DNA]</scope>
    <source>
        <strain evidence="1 2">RMSCC 3488</strain>
    </source>
</reference>
<dbReference type="VEuPathDB" id="FungiDB:CPAG_07564"/>
<proteinExistence type="predicted"/>
<dbReference type="Proteomes" id="UP000054567">
    <property type="component" value="Unassembled WGS sequence"/>
</dbReference>
<evidence type="ECO:0000313" key="2">
    <source>
        <dbReference type="Proteomes" id="UP000054567"/>
    </source>
</evidence>
<dbReference type="AlphaFoldDB" id="A0A0J6IHF6"/>
<name>A0A0J6IHF6_COCPO</name>
<sequence length="102" mass="11633">MPAFCSFDFECHVYNWRDNLAETSGVSLSHYQMTRELDFVVRKCLPCSYRSSSSYYNRELIALTPSSLLKSPTRPTPTTMQNGSHRSKGTLARCAGTCFRQH</sequence>
<evidence type="ECO:0000313" key="1">
    <source>
        <dbReference type="EMBL" id="KMM71257.1"/>
    </source>
</evidence>